<comment type="caution">
    <text evidence="1">The sequence shown here is derived from an EMBL/GenBank/DDBJ whole genome shotgun (WGS) entry which is preliminary data.</text>
</comment>
<dbReference type="Proteomes" id="UP001556040">
    <property type="component" value="Unassembled WGS sequence"/>
</dbReference>
<evidence type="ECO:0000313" key="2">
    <source>
        <dbReference type="Proteomes" id="UP001556040"/>
    </source>
</evidence>
<dbReference type="EMBL" id="JBFMIA010000002">
    <property type="protein sequence ID" value="MEW9500983.1"/>
    <property type="molecule type" value="Genomic_DNA"/>
</dbReference>
<organism evidence="1 2">
    <name type="scientific">Jeotgalibacillus marinus</name>
    <dbReference type="NCBI Taxonomy" id="86667"/>
    <lineage>
        <taxon>Bacteria</taxon>
        <taxon>Bacillati</taxon>
        <taxon>Bacillota</taxon>
        <taxon>Bacilli</taxon>
        <taxon>Bacillales</taxon>
        <taxon>Caryophanaceae</taxon>
        <taxon>Jeotgalibacillus</taxon>
    </lineage>
</organism>
<keyword evidence="2" id="KW-1185">Reference proteome</keyword>
<gene>
    <name evidence="1" type="ORF">AB1471_04100</name>
</gene>
<protein>
    <submittedName>
        <fullName evidence="1">Uncharacterized protein</fullName>
    </submittedName>
</protein>
<accession>A0ABV3Q1L9</accession>
<evidence type="ECO:0000313" key="1">
    <source>
        <dbReference type="EMBL" id="MEW9500983.1"/>
    </source>
</evidence>
<sequence length="40" mass="4635">MMTDKVEKSPAVHVKEWATITLCLLAKFVCDCLKEKKRHC</sequence>
<name>A0ABV3Q1L9_9BACL</name>
<reference evidence="1 2" key="1">
    <citation type="journal article" date="1979" name="Int. J. Syst. Evol. Microbiol.">
        <title>Bacillus globisporus subsp. marinus subsp. nov.</title>
        <authorList>
            <person name="Liu H."/>
        </authorList>
    </citation>
    <scope>NUCLEOTIDE SEQUENCE [LARGE SCALE GENOMIC DNA]</scope>
    <source>
        <strain evidence="1 2">DSM 1297</strain>
    </source>
</reference>
<dbReference type="RefSeq" id="WP_367778326.1">
    <property type="nucleotide sequence ID" value="NZ_JBFMIA010000002.1"/>
</dbReference>
<proteinExistence type="predicted"/>